<dbReference type="AlphaFoldDB" id="A0A6A6FEJ4"/>
<protein>
    <submittedName>
        <fullName evidence="1">Uncharacterized protein</fullName>
    </submittedName>
</protein>
<reference evidence="1" key="1">
    <citation type="journal article" date="2020" name="Stud. Mycol.">
        <title>101 Dothideomycetes genomes: a test case for predicting lifestyles and emergence of pathogens.</title>
        <authorList>
            <person name="Haridas S."/>
            <person name="Albert R."/>
            <person name="Binder M."/>
            <person name="Bloem J."/>
            <person name="Labutti K."/>
            <person name="Salamov A."/>
            <person name="Andreopoulos B."/>
            <person name="Baker S."/>
            <person name="Barry K."/>
            <person name="Bills G."/>
            <person name="Bluhm B."/>
            <person name="Cannon C."/>
            <person name="Castanera R."/>
            <person name="Culley D."/>
            <person name="Daum C."/>
            <person name="Ezra D."/>
            <person name="Gonzalez J."/>
            <person name="Henrissat B."/>
            <person name="Kuo A."/>
            <person name="Liang C."/>
            <person name="Lipzen A."/>
            <person name="Lutzoni F."/>
            <person name="Magnuson J."/>
            <person name="Mondo S."/>
            <person name="Nolan M."/>
            <person name="Ohm R."/>
            <person name="Pangilinan J."/>
            <person name="Park H.-J."/>
            <person name="Ramirez L."/>
            <person name="Alfaro M."/>
            <person name="Sun H."/>
            <person name="Tritt A."/>
            <person name="Yoshinaga Y."/>
            <person name="Zwiers L.-H."/>
            <person name="Turgeon B."/>
            <person name="Goodwin S."/>
            <person name="Spatafora J."/>
            <person name="Crous P."/>
            <person name="Grigoriev I."/>
        </authorList>
    </citation>
    <scope>NUCLEOTIDE SEQUENCE</scope>
    <source>
        <strain evidence="1">SCOH1-5</strain>
    </source>
</reference>
<name>A0A6A6FEJ4_9PEZI</name>
<keyword evidence="2" id="KW-1185">Reference proteome</keyword>
<accession>A0A6A6FEJ4</accession>
<dbReference type="Proteomes" id="UP000799539">
    <property type="component" value="Unassembled WGS sequence"/>
</dbReference>
<evidence type="ECO:0000313" key="1">
    <source>
        <dbReference type="EMBL" id="KAF2211857.1"/>
    </source>
</evidence>
<dbReference type="EMBL" id="ML992674">
    <property type="protein sequence ID" value="KAF2211857.1"/>
    <property type="molecule type" value="Genomic_DNA"/>
</dbReference>
<sequence length="59" mass="6730">MDGNSAIALSVHEAARRSRRDHYETKVVVHLLPKRLNVAAVCPVQKRADNPQRLEQRVE</sequence>
<organism evidence="1 2">
    <name type="scientific">Cercospora zeae-maydis SCOH1-5</name>
    <dbReference type="NCBI Taxonomy" id="717836"/>
    <lineage>
        <taxon>Eukaryota</taxon>
        <taxon>Fungi</taxon>
        <taxon>Dikarya</taxon>
        <taxon>Ascomycota</taxon>
        <taxon>Pezizomycotina</taxon>
        <taxon>Dothideomycetes</taxon>
        <taxon>Dothideomycetidae</taxon>
        <taxon>Mycosphaerellales</taxon>
        <taxon>Mycosphaerellaceae</taxon>
        <taxon>Cercospora</taxon>
    </lineage>
</organism>
<proteinExistence type="predicted"/>
<evidence type="ECO:0000313" key="2">
    <source>
        <dbReference type="Proteomes" id="UP000799539"/>
    </source>
</evidence>
<gene>
    <name evidence="1" type="ORF">CERZMDRAFT_90772</name>
</gene>